<feature type="region of interest" description="Disordered" evidence="1">
    <location>
        <begin position="26"/>
        <end position="60"/>
    </location>
</feature>
<evidence type="ECO:0000256" key="1">
    <source>
        <dbReference type="SAM" id="MobiDB-lite"/>
    </source>
</evidence>
<dbReference type="AlphaFoldDB" id="A0A9Q1GA04"/>
<accession>A0A9Q1GA04</accession>
<evidence type="ECO:0000313" key="2">
    <source>
        <dbReference type="EMBL" id="KAJ8379671.1"/>
    </source>
</evidence>
<keyword evidence="3" id="KW-1185">Reference proteome</keyword>
<name>A0A9Q1GA04_SYNKA</name>
<protein>
    <submittedName>
        <fullName evidence="2">Uncharacterized protein</fullName>
    </submittedName>
</protein>
<proteinExistence type="predicted"/>
<evidence type="ECO:0000313" key="3">
    <source>
        <dbReference type="Proteomes" id="UP001152622"/>
    </source>
</evidence>
<reference evidence="2" key="1">
    <citation type="journal article" date="2023" name="Science">
        <title>Genome structures resolve the early diversification of teleost fishes.</title>
        <authorList>
            <person name="Parey E."/>
            <person name="Louis A."/>
            <person name="Montfort J."/>
            <person name="Bouchez O."/>
            <person name="Roques C."/>
            <person name="Iampietro C."/>
            <person name="Lluch J."/>
            <person name="Castinel A."/>
            <person name="Donnadieu C."/>
            <person name="Desvignes T."/>
            <person name="Floi Bucao C."/>
            <person name="Jouanno E."/>
            <person name="Wen M."/>
            <person name="Mejri S."/>
            <person name="Dirks R."/>
            <person name="Jansen H."/>
            <person name="Henkel C."/>
            <person name="Chen W.J."/>
            <person name="Zahm M."/>
            <person name="Cabau C."/>
            <person name="Klopp C."/>
            <person name="Thompson A.W."/>
            <person name="Robinson-Rechavi M."/>
            <person name="Braasch I."/>
            <person name="Lecointre G."/>
            <person name="Bobe J."/>
            <person name="Postlethwait J.H."/>
            <person name="Berthelot C."/>
            <person name="Roest Crollius H."/>
            <person name="Guiguen Y."/>
        </authorList>
    </citation>
    <scope>NUCLEOTIDE SEQUENCE</scope>
    <source>
        <strain evidence="2">WJC10195</strain>
    </source>
</reference>
<comment type="caution">
    <text evidence="2">The sequence shown here is derived from an EMBL/GenBank/DDBJ whole genome shotgun (WGS) entry which is preliminary data.</text>
</comment>
<gene>
    <name evidence="2" type="ORF">SKAU_G00004490</name>
</gene>
<dbReference type="Proteomes" id="UP001152622">
    <property type="component" value="Chromosome 1"/>
</dbReference>
<dbReference type="EMBL" id="JAINUF010000001">
    <property type="protein sequence ID" value="KAJ8379671.1"/>
    <property type="molecule type" value="Genomic_DNA"/>
</dbReference>
<sequence>MHNIAYLGPLVGGQRPGACRPVREEDLSAFLSDRSSRPPTAPRPSHRQGAGPAASSTERMTECLSLQGNVRLFSFKGPEKWQPDTSVQDGPIHLSLSKETEVLEESKPARSSSFFHHVIP</sequence>
<organism evidence="2 3">
    <name type="scientific">Synaphobranchus kaupii</name>
    <name type="common">Kaup's arrowtooth eel</name>
    <dbReference type="NCBI Taxonomy" id="118154"/>
    <lineage>
        <taxon>Eukaryota</taxon>
        <taxon>Metazoa</taxon>
        <taxon>Chordata</taxon>
        <taxon>Craniata</taxon>
        <taxon>Vertebrata</taxon>
        <taxon>Euteleostomi</taxon>
        <taxon>Actinopterygii</taxon>
        <taxon>Neopterygii</taxon>
        <taxon>Teleostei</taxon>
        <taxon>Anguilliformes</taxon>
        <taxon>Synaphobranchidae</taxon>
        <taxon>Synaphobranchus</taxon>
    </lineage>
</organism>